<evidence type="ECO:0000256" key="4">
    <source>
        <dbReference type="ARBA" id="ARBA00023136"/>
    </source>
</evidence>
<dbReference type="RefSeq" id="WP_237874778.1">
    <property type="nucleotide sequence ID" value="NZ_JAKLTR010000012.1"/>
</dbReference>
<evidence type="ECO:0000259" key="6">
    <source>
        <dbReference type="Pfam" id="PF07980"/>
    </source>
</evidence>
<gene>
    <name evidence="8" type="ORF">LZZ85_18225</name>
</gene>
<comment type="similarity">
    <text evidence="2">Belongs to the SusD family.</text>
</comment>
<evidence type="ECO:0000256" key="1">
    <source>
        <dbReference type="ARBA" id="ARBA00004442"/>
    </source>
</evidence>
<evidence type="ECO:0000256" key="2">
    <source>
        <dbReference type="ARBA" id="ARBA00006275"/>
    </source>
</evidence>
<dbReference type="PROSITE" id="PS51257">
    <property type="entry name" value="PROKAR_LIPOPROTEIN"/>
    <property type="match status" value="1"/>
</dbReference>
<evidence type="ECO:0000259" key="7">
    <source>
        <dbReference type="Pfam" id="PF14322"/>
    </source>
</evidence>
<feature type="domain" description="RagB/SusD" evidence="6">
    <location>
        <begin position="349"/>
        <end position="631"/>
    </location>
</feature>
<keyword evidence="9" id="KW-1185">Reference proteome</keyword>
<dbReference type="Proteomes" id="UP001165367">
    <property type="component" value="Unassembled WGS sequence"/>
</dbReference>
<sequence length="631" mass="72394">MKNILRNIFYSAIMLLGVLSVSSCKKYLERSPLTDIQDDDPFKNFRNFQGFTEELYNCIPLLSSVEAHNCFNLGEDEFWEIGETRLISYNVDQGDYWAWNGAFYNWFGARDFDPASTARNRKGKLWGLSWYAIRKANIGIANLDKLADATEEEKKLIAGQLYFFRGFFHHVLMEYWGGLPYVDQVIPSDVAPRLPRLNYHQTADKVAADLQKASELLPLDWDETTIGQQTLGNNSMRINKIMALGFLGKNYLWAGSPLMNRSSTGNSTYNADYCKKAADVFGEALKICETTGRYELAPFNQYTQIFYTHNQAFRLPGLKEAILLENLAEINEARFRWNQINDYRPAPLLTTGIKVYPTANYVDYYGMANGLPIVNPEQADAESGYDPEYPWRNRDPRFYHDIVYDGEKLSSGASQVGNDQFRQYASLFTGGWYRVNNANKRVWTGYMQSKFSNKLLNEWDGYRENLAMVLSLMRLADVYLLYAEATANGYGTPQSTAGGFSLSAVDAVNKVRARAGVANVAAKFLGNTEAFMSELRRERAVELAFEAHRFVDLRRWLLLTQRPYTLKKAVDFDRANDVPTSVLYADPKNGHVKNLRESILFERQYGERHYWFPFLLSDVNIYPDFKQNPGW</sequence>
<proteinExistence type="inferred from homology"/>
<dbReference type="InterPro" id="IPR011990">
    <property type="entry name" value="TPR-like_helical_dom_sf"/>
</dbReference>
<evidence type="ECO:0000313" key="8">
    <source>
        <dbReference type="EMBL" id="MCG2616241.1"/>
    </source>
</evidence>
<feature type="domain" description="SusD-like N-terminal" evidence="7">
    <location>
        <begin position="118"/>
        <end position="225"/>
    </location>
</feature>
<dbReference type="Pfam" id="PF14322">
    <property type="entry name" value="SusD-like_3"/>
    <property type="match status" value="1"/>
</dbReference>
<dbReference type="InterPro" id="IPR033985">
    <property type="entry name" value="SusD-like_N"/>
</dbReference>
<dbReference type="InterPro" id="IPR012944">
    <property type="entry name" value="SusD_RagB_dom"/>
</dbReference>
<reference evidence="8" key="1">
    <citation type="submission" date="2022-01" db="EMBL/GenBank/DDBJ databases">
        <authorList>
            <person name="Jo J.-H."/>
            <person name="Im W.-T."/>
        </authorList>
    </citation>
    <scope>NUCLEOTIDE SEQUENCE</scope>
    <source>
        <strain evidence="8">NA20</strain>
    </source>
</reference>
<organism evidence="8 9">
    <name type="scientific">Terrimonas ginsenosidimutans</name>
    <dbReference type="NCBI Taxonomy" id="2908004"/>
    <lineage>
        <taxon>Bacteria</taxon>
        <taxon>Pseudomonadati</taxon>
        <taxon>Bacteroidota</taxon>
        <taxon>Chitinophagia</taxon>
        <taxon>Chitinophagales</taxon>
        <taxon>Chitinophagaceae</taxon>
        <taxon>Terrimonas</taxon>
    </lineage>
</organism>
<accession>A0ABS9KV90</accession>
<keyword evidence="5" id="KW-0998">Cell outer membrane</keyword>
<name>A0ABS9KV90_9BACT</name>
<evidence type="ECO:0000256" key="5">
    <source>
        <dbReference type="ARBA" id="ARBA00023237"/>
    </source>
</evidence>
<comment type="subcellular location">
    <subcellularLocation>
        <location evidence="1">Cell outer membrane</location>
    </subcellularLocation>
</comment>
<keyword evidence="3" id="KW-0732">Signal</keyword>
<dbReference type="Gene3D" id="1.25.40.390">
    <property type="match status" value="1"/>
</dbReference>
<comment type="caution">
    <text evidence="8">The sequence shown here is derived from an EMBL/GenBank/DDBJ whole genome shotgun (WGS) entry which is preliminary data.</text>
</comment>
<dbReference type="Pfam" id="PF07980">
    <property type="entry name" value="SusD_RagB"/>
    <property type="match status" value="1"/>
</dbReference>
<evidence type="ECO:0000256" key="3">
    <source>
        <dbReference type="ARBA" id="ARBA00022729"/>
    </source>
</evidence>
<dbReference type="SUPFAM" id="SSF48452">
    <property type="entry name" value="TPR-like"/>
    <property type="match status" value="1"/>
</dbReference>
<protein>
    <submittedName>
        <fullName evidence="8">RagB/SusD family nutrient uptake outer membrane protein</fullName>
    </submittedName>
</protein>
<evidence type="ECO:0000313" key="9">
    <source>
        <dbReference type="Proteomes" id="UP001165367"/>
    </source>
</evidence>
<keyword evidence="4" id="KW-0472">Membrane</keyword>
<dbReference type="EMBL" id="JAKLTR010000012">
    <property type="protein sequence ID" value="MCG2616241.1"/>
    <property type="molecule type" value="Genomic_DNA"/>
</dbReference>